<reference evidence="2" key="1">
    <citation type="submission" date="2018-12" db="EMBL/GenBank/DDBJ databases">
        <authorList>
            <person name="Will S."/>
            <person name="Neumann-Schaal M."/>
            <person name="Henke P."/>
        </authorList>
    </citation>
    <scope>NUCLEOTIDE SEQUENCE</scope>
    <source>
        <strain evidence="2">PCC 7102</strain>
    </source>
</reference>
<dbReference type="InterPro" id="IPR012869">
    <property type="entry name" value="RHH_5"/>
</dbReference>
<dbReference type="AlphaFoldDB" id="A0A433UZK7"/>
<dbReference type="EMBL" id="RSCL01000026">
    <property type="protein sequence ID" value="RUS99289.1"/>
    <property type="molecule type" value="Genomic_DNA"/>
</dbReference>
<evidence type="ECO:0000313" key="3">
    <source>
        <dbReference type="Proteomes" id="UP000271624"/>
    </source>
</evidence>
<proteinExistence type="predicted"/>
<dbReference type="Pfam" id="PF07878">
    <property type="entry name" value="RHH_5"/>
    <property type="match status" value="1"/>
</dbReference>
<sequence length="75" mass="8793">MIKLDNNRCRAAFIVECHNVPSKKPSITIRVSDEEYEVLKDWAEREYRTVAGLVLALTKKSIDEYKERHKNRETG</sequence>
<comment type="caution">
    <text evidence="2">The sequence shown here is derived from an EMBL/GenBank/DDBJ whole genome shotgun (WGS) entry which is preliminary data.</text>
</comment>
<keyword evidence="3" id="KW-1185">Reference proteome</keyword>
<name>A0A433UZK7_9CYAN</name>
<evidence type="ECO:0000259" key="1">
    <source>
        <dbReference type="Pfam" id="PF07878"/>
    </source>
</evidence>
<dbReference type="Proteomes" id="UP000271624">
    <property type="component" value="Unassembled WGS sequence"/>
</dbReference>
<dbReference type="RefSeq" id="WP_222596606.1">
    <property type="nucleotide sequence ID" value="NZ_RSCL01000026.1"/>
</dbReference>
<evidence type="ECO:0000313" key="2">
    <source>
        <dbReference type="EMBL" id="RUS99289.1"/>
    </source>
</evidence>
<reference evidence="2" key="2">
    <citation type="journal article" date="2019" name="Genome Biol. Evol.">
        <title>Day and night: Metabolic profiles and evolutionary relationships of six axenic non-marine cyanobacteria.</title>
        <authorList>
            <person name="Will S.E."/>
            <person name="Henke P."/>
            <person name="Boedeker C."/>
            <person name="Huang S."/>
            <person name="Brinkmann H."/>
            <person name="Rohde M."/>
            <person name="Jarek M."/>
            <person name="Friedl T."/>
            <person name="Seufert S."/>
            <person name="Schumacher M."/>
            <person name="Overmann J."/>
            <person name="Neumann-Schaal M."/>
            <person name="Petersen J."/>
        </authorList>
    </citation>
    <scope>NUCLEOTIDE SEQUENCE [LARGE SCALE GENOMIC DNA]</scope>
    <source>
        <strain evidence="2">PCC 7102</strain>
    </source>
</reference>
<organism evidence="2 3">
    <name type="scientific">Dulcicalothrix desertica PCC 7102</name>
    <dbReference type="NCBI Taxonomy" id="232991"/>
    <lineage>
        <taxon>Bacteria</taxon>
        <taxon>Bacillati</taxon>
        <taxon>Cyanobacteriota</taxon>
        <taxon>Cyanophyceae</taxon>
        <taxon>Nostocales</taxon>
        <taxon>Calotrichaceae</taxon>
        <taxon>Dulcicalothrix</taxon>
    </lineage>
</organism>
<feature type="domain" description="CopG-like ribbon-helix-helix" evidence="1">
    <location>
        <begin position="27"/>
        <end position="64"/>
    </location>
</feature>
<protein>
    <recommendedName>
        <fullName evidence="1">CopG-like ribbon-helix-helix domain-containing protein</fullName>
    </recommendedName>
</protein>
<accession>A0A433UZK7</accession>
<gene>
    <name evidence="2" type="ORF">DSM106972_077310</name>
</gene>